<evidence type="ECO:0000259" key="1">
    <source>
        <dbReference type="Pfam" id="PF18735"/>
    </source>
</evidence>
<feature type="domain" description="RiboL-PSP-HEPN" evidence="1">
    <location>
        <begin position="3"/>
        <end position="146"/>
    </location>
</feature>
<protein>
    <recommendedName>
        <fullName evidence="1">RiboL-PSP-HEPN domain-containing protein</fullName>
    </recommendedName>
</protein>
<organism evidence="2 3">
    <name type="scientific">Candidatus Methylospira mobilis</name>
    <dbReference type="NCBI Taxonomy" id="1808979"/>
    <lineage>
        <taxon>Bacteria</taxon>
        <taxon>Pseudomonadati</taxon>
        <taxon>Pseudomonadota</taxon>
        <taxon>Gammaproteobacteria</taxon>
        <taxon>Methylococcales</taxon>
        <taxon>Methylococcaceae</taxon>
        <taxon>Candidatus Methylospira</taxon>
    </lineage>
</organism>
<dbReference type="InterPro" id="IPR041519">
    <property type="entry name" value="HEPN_RiboL-PSP"/>
</dbReference>
<name>A0A5Q0BSE5_9GAMM</name>
<accession>A0A5Q0BSE5</accession>
<reference evidence="2 3" key="1">
    <citation type="submission" date="2019-09" db="EMBL/GenBank/DDBJ databases">
        <title>Ecophysiology of the spiral-shaped methanotroph Methylospira mobilis as revealed by the complete genome sequence.</title>
        <authorList>
            <person name="Oshkin I.Y."/>
            <person name="Dedysh S.N."/>
            <person name="Miroshnikov K."/>
            <person name="Danilova O.V."/>
            <person name="Hakobyan A."/>
            <person name="Liesack W."/>
        </authorList>
    </citation>
    <scope>NUCLEOTIDE SEQUENCE [LARGE SCALE GENOMIC DNA]</scope>
    <source>
        <strain evidence="2 3">Shm1</strain>
    </source>
</reference>
<dbReference type="Pfam" id="PF18735">
    <property type="entry name" value="HEPN_RiboL-PSP"/>
    <property type="match status" value="1"/>
</dbReference>
<dbReference type="InParanoid" id="A0A5Q0BSE5"/>
<evidence type="ECO:0000313" key="2">
    <source>
        <dbReference type="EMBL" id="QFY44606.1"/>
    </source>
</evidence>
<dbReference type="EMBL" id="CP044205">
    <property type="protein sequence ID" value="QFY44606.1"/>
    <property type="molecule type" value="Genomic_DNA"/>
</dbReference>
<dbReference type="KEGG" id="mmob:F6R98_19865"/>
<dbReference type="Proteomes" id="UP000325755">
    <property type="component" value="Chromosome"/>
</dbReference>
<proteinExistence type="predicted"/>
<sequence>MKKSSSYYLEYVASHRLPHSKLAANFVGLILKSKFNALGASERISGGNELADFFCTKLDSQSNVPYKGVVETKSNLTSTVLVDILNALGLDVSKFERRLKFIDSNLVNPRNHVAHGEDIEMTVEEYLQLHDDVINLIETYRTEIENASVLRRFARSST</sequence>
<keyword evidence="3" id="KW-1185">Reference proteome</keyword>
<dbReference type="OrthoDB" id="4111339at2"/>
<evidence type="ECO:0000313" key="3">
    <source>
        <dbReference type="Proteomes" id="UP000325755"/>
    </source>
</evidence>
<dbReference type="AlphaFoldDB" id="A0A5Q0BSE5"/>
<gene>
    <name evidence="2" type="ORF">F6R98_19865</name>
</gene>